<dbReference type="KEGG" id="rcf:Poly24_10480"/>
<evidence type="ECO:0000256" key="2">
    <source>
        <dbReference type="ARBA" id="ARBA00010447"/>
    </source>
</evidence>
<reference evidence="7 8" key="1">
    <citation type="submission" date="2019-02" db="EMBL/GenBank/DDBJ databases">
        <title>Deep-cultivation of Planctomycetes and their phenomic and genomic characterization uncovers novel biology.</title>
        <authorList>
            <person name="Wiegand S."/>
            <person name="Jogler M."/>
            <person name="Boedeker C."/>
            <person name="Pinto D."/>
            <person name="Vollmers J."/>
            <person name="Rivas-Marin E."/>
            <person name="Kohn T."/>
            <person name="Peeters S.H."/>
            <person name="Heuer A."/>
            <person name="Rast P."/>
            <person name="Oberbeckmann S."/>
            <person name="Bunk B."/>
            <person name="Jeske O."/>
            <person name="Meyerdierks A."/>
            <person name="Storesund J.E."/>
            <person name="Kallscheuer N."/>
            <person name="Luecker S."/>
            <person name="Lage O.M."/>
            <person name="Pohl T."/>
            <person name="Merkel B.J."/>
            <person name="Hornburger P."/>
            <person name="Mueller R.-W."/>
            <person name="Bruemmer F."/>
            <person name="Labrenz M."/>
            <person name="Spormann A.M."/>
            <person name="Op den Camp H."/>
            <person name="Overmann J."/>
            <person name="Amann R."/>
            <person name="Jetten M.S.M."/>
            <person name="Mascher T."/>
            <person name="Medema M.H."/>
            <person name="Devos D.P."/>
            <person name="Kaster A.-K."/>
            <person name="Ovreas L."/>
            <person name="Rohde M."/>
            <person name="Galperin M.Y."/>
            <person name="Jogler C."/>
        </authorList>
    </citation>
    <scope>NUCLEOTIDE SEQUENCE [LARGE SCALE GENOMIC DNA]</scope>
    <source>
        <strain evidence="7 8">Poly24</strain>
    </source>
</reference>
<protein>
    <recommendedName>
        <fullName evidence="3">cysteine desulfurase</fullName>
        <ecNumber evidence="3">2.8.1.7</ecNumber>
    </recommendedName>
</protein>
<dbReference type="Proteomes" id="UP000315082">
    <property type="component" value="Chromosome"/>
</dbReference>
<dbReference type="Pfam" id="PF00266">
    <property type="entry name" value="Aminotran_5"/>
    <property type="match status" value="1"/>
</dbReference>
<dbReference type="RefSeq" id="WP_145091377.1">
    <property type="nucleotide sequence ID" value="NZ_CP036348.1"/>
</dbReference>
<dbReference type="Gene3D" id="3.90.1150.10">
    <property type="entry name" value="Aspartate Aminotransferase, domain 1"/>
    <property type="match status" value="1"/>
</dbReference>
<dbReference type="SUPFAM" id="SSF53383">
    <property type="entry name" value="PLP-dependent transferases"/>
    <property type="match status" value="1"/>
</dbReference>
<comment type="similarity">
    <text evidence="2">Belongs to the class-V pyridoxal-phosphate-dependent aminotransferase family. Csd subfamily.</text>
</comment>
<sequence>MNQRIYLDNAATSWPKPPGVAEAIAAEITEIGAAAGRGAYAAAMSAEQVVANCRAALAQLINAQSAEIALTCNGTHALNIAIQGVLRPGDHVVTTQVEHNSILRPLAWLQESRDVSVTVVPCDRFGFVDVDAIAVAIREETRLVAVSHASNVTGAVQDIAAIGAIVRQCPALFLVDAAQSLGHLPIDVQAMAIDMLASPGHKGCLGPLGTGVLYLGNSIQSQVQPLMYGGTGTDSDRMEMPAGLPGRHEAGNLNVPAIAGLLAALRWAANSETEDSSGPLADRLAEALAALPGVQVYRDRARSHVAVVSVAIDGWQPTDAAGVLDAQFGIQSRAGLHCSPRIHEALGTDGGTLRFSLGRFTTSAALDRVIDAVSQLVGHG</sequence>
<dbReference type="Gene3D" id="3.40.640.10">
    <property type="entry name" value="Type I PLP-dependent aspartate aminotransferase-like (Major domain)"/>
    <property type="match status" value="1"/>
</dbReference>
<dbReference type="InterPro" id="IPR015424">
    <property type="entry name" value="PyrdxlP-dep_Trfase"/>
</dbReference>
<dbReference type="EMBL" id="CP036348">
    <property type="protein sequence ID" value="QDV67354.1"/>
    <property type="molecule type" value="Genomic_DNA"/>
</dbReference>
<evidence type="ECO:0000313" key="8">
    <source>
        <dbReference type="Proteomes" id="UP000315082"/>
    </source>
</evidence>
<evidence type="ECO:0000313" key="7">
    <source>
        <dbReference type="EMBL" id="QDV67354.1"/>
    </source>
</evidence>
<feature type="domain" description="Aminotransferase class V" evidence="6">
    <location>
        <begin position="5"/>
        <end position="369"/>
    </location>
</feature>
<dbReference type="EC" id="2.8.1.7" evidence="3"/>
<keyword evidence="7" id="KW-0808">Transferase</keyword>
<proteinExistence type="inferred from homology"/>
<dbReference type="InterPro" id="IPR016454">
    <property type="entry name" value="Cysteine_dSase"/>
</dbReference>
<keyword evidence="8" id="KW-1185">Reference proteome</keyword>
<keyword evidence="4" id="KW-0663">Pyridoxal phosphate</keyword>
<dbReference type="InterPro" id="IPR015421">
    <property type="entry name" value="PyrdxlP-dep_Trfase_major"/>
</dbReference>
<dbReference type="InterPro" id="IPR000192">
    <property type="entry name" value="Aminotrans_V_dom"/>
</dbReference>
<evidence type="ECO:0000256" key="3">
    <source>
        <dbReference type="ARBA" id="ARBA00012239"/>
    </source>
</evidence>
<evidence type="ECO:0000256" key="5">
    <source>
        <dbReference type="ARBA" id="ARBA00050776"/>
    </source>
</evidence>
<evidence type="ECO:0000256" key="1">
    <source>
        <dbReference type="ARBA" id="ARBA00001933"/>
    </source>
</evidence>
<dbReference type="AlphaFoldDB" id="A0A518JP85"/>
<name>A0A518JP85_9BACT</name>
<accession>A0A518JP85</accession>
<dbReference type="PANTHER" id="PTHR43586">
    <property type="entry name" value="CYSTEINE DESULFURASE"/>
    <property type="match status" value="1"/>
</dbReference>
<comment type="catalytic activity">
    <reaction evidence="5">
        <text>(sulfur carrier)-H + L-cysteine = (sulfur carrier)-SH + L-alanine</text>
        <dbReference type="Rhea" id="RHEA:43892"/>
        <dbReference type="Rhea" id="RHEA-COMP:14737"/>
        <dbReference type="Rhea" id="RHEA-COMP:14739"/>
        <dbReference type="ChEBI" id="CHEBI:29917"/>
        <dbReference type="ChEBI" id="CHEBI:35235"/>
        <dbReference type="ChEBI" id="CHEBI:57972"/>
        <dbReference type="ChEBI" id="CHEBI:64428"/>
        <dbReference type="EC" id="2.8.1.7"/>
    </reaction>
</comment>
<evidence type="ECO:0000259" key="6">
    <source>
        <dbReference type="Pfam" id="PF00266"/>
    </source>
</evidence>
<comment type="cofactor">
    <cofactor evidence="1">
        <name>pyridoxal 5'-phosphate</name>
        <dbReference type="ChEBI" id="CHEBI:597326"/>
    </cofactor>
</comment>
<dbReference type="PIRSF" id="PIRSF005572">
    <property type="entry name" value="NifS"/>
    <property type="match status" value="1"/>
</dbReference>
<dbReference type="GO" id="GO:0031071">
    <property type="term" value="F:cysteine desulfurase activity"/>
    <property type="evidence" value="ECO:0007669"/>
    <property type="project" value="UniProtKB-EC"/>
</dbReference>
<gene>
    <name evidence="7" type="primary">csd_1</name>
    <name evidence="7" type="ORF">Poly24_10480</name>
</gene>
<dbReference type="PANTHER" id="PTHR43586:SF4">
    <property type="entry name" value="ISOPENICILLIN N EPIMERASE"/>
    <property type="match status" value="1"/>
</dbReference>
<dbReference type="InterPro" id="IPR015422">
    <property type="entry name" value="PyrdxlP-dep_Trfase_small"/>
</dbReference>
<evidence type="ECO:0000256" key="4">
    <source>
        <dbReference type="ARBA" id="ARBA00022898"/>
    </source>
</evidence>
<organism evidence="7 8">
    <name type="scientific">Rosistilla carotiformis</name>
    <dbReference type="NCBI Taxonomy" id="2528017"/>
    <lineage>
        <taxon>Bacteria</taxon>
        <taxon>Pseudomonadati</taxon>
        <taxon>Planctomycetota</taxon>
        <taxon>Planctomycetia</taxon>
        <taxon>Pirellulales</taxon>
        <taxon>Pirellulaceae</taxon>
        <taxon>Rosistilla</taxon>
    </lineage>
</organism>
<dbReference type="OrthoDB" id="9804366at2"/>